<gene>
    <name evidence="1" type="ORF">MHBO_004179</name>
</gene>
<evidence type="ECO:0000313" key="2">
    <source>
        <dbReference type="Proteomes" id="UP001439008"/>
    </source>
</evidence>
<dbReference type="Proteomes" id="UP001439008">
    <property type="component" value="Unassembled WGS sequence"/>
</dbReference>
<comment type="caution">
    <text evidence="1">The sequence shown here is derived from an EMBL/GenBank/DDBJ whole genome shotgun (WGS) entry which is preliminary data.</text>
</comment>
<accession>A0ABV2ATA4</accession>
<name>A0ABV2ATA4_9EUKA</name>
<protein>
    <submittedName>
        <fullName evidence="1">Uncharacterized protein</fullName>
    </submittedName>
</protein>
<proteinExistence type="predicted"/>
<evidence type="ECO:0000313" key="1">
    <source>
        <dbReference type="EMBL" id="MES1922661.1"/>
    </source>
</evidence>
<keyword evidence="2" id="KW-1185">Reference proteome</keyword>
<reference evidence="1 2" key="1">
    <citation type="journal article" date="2024" name="BMC Biol.">
        <title>Comparative genomics of Ascetosporea gives new insight into the evolutionary basis for animal parasitism in Rhizaria.</title>
        <authorList>
            <person name="Hiltunen Thoren M."/>
            <person name="Onut-Brannstrom I."/>
            <person name="Alfjorden A."/>
            <person name="Peckova H."/>
            <person name="Swords F."/>
            <person name="Hooper C."/>
            <person name="Holzer A.S."/>
            <person name="Bass D."/>
            <person name="Burki F."/>
        </authorList>
    </citation>
    <scope>NUCLEOTIDE SEQUENCE [LARGE SCALE GENOMIC DNA]</scope>
    <source>
        <strain evidence="1">20-A016</strain>
    </source>
</reference>
<sequence>MMKRAMDKSKVKVLNPGEWHIPLIKEEELDIPLHLKLKLSAARCARISYGMNTRITEPDMKKDLELYKRLVESDPMHASCTEHQARATSDKRFHRNHRSFNPYRVFIEGNVDITELK</sequence>
<dbReference type="EMBL" id="JBDODL010003352">
    <property type="protein sequence ID" value="MES1922661.1"/>
    <property type="molecule type" value="Genomic_DNA"/>
</dbReference>
<organism evidence="1 2">
    <name type="scientific">Bonamia ostreae</name>
    <dbReference type="NCBI Taxonomy" id="126728"/>
    <lineage>
        <taxon>Eukaryota</taxon>
        <taxon>Sar</taxon>
        <taxon>Rhizaria</taxon>
        <taxon>Endomyxa</taxon>
        <taxon>Ascetosporea</taxon>
        <taxon>Haplosporida</taxon>
        <taxon>Bonamia</taxon>
    </lineage>
</organism>